<dbReference type="InterPro" id="IPR001128">
    <property type="entry name" value="Cyt_P450"/>
</dbReference>
<dbReference type="Gene3D" id="1.10.630.10">
    <property type="entry name" value="Cytochrome P450"/>
    <property type="match status" value="1"/>
</dbReference>
<keyword evidence="10 13" id="KW-0408">Iron</keyword>
<keyword evidence="11 14" id="KW-0503">Monooxygenase</keyword>
<dbReference type="InterPro" id="IPR036396">
    <property type="entry name" value="Cyt_P450_sf"/>
</dbReference>
<evidence type="ECO:0000256" key="11">
    <source>
        <dbReference type="ARBA" id="ARBA00023033"/>
    </source>
</evidence>
<dbReference type="EMBL" id="CAXKWB010017309">
    <property type="protein sequence ID" value="CAL4118527.1"/>
    <property type="molecule type" value="Genomic_DNA"/>
</dbReference>
<evidence type="ECO:0000256" key="9">
    <source>
        <dbReference type="ARBA" id="ARBA00023002"/>
    </source>
</evidence>
<dbReference type="FunFam" id="1.10.630.10:FF:000042">
    <property type="entry name" value="Cytochrome P450"/>
    <property type="match status" value="1"/>
</dbReference>
<evidence type="ECO:0000256" key="2">
    <source>
        <dbReference type="ARBA" id="ARBA00004174"/>
    </source>
</evidence>
<feature type="binding site" description="axial binding residue" evidence="13">
    <location>
        <position position="451"/>
    </location>
    <ligand>
        <name>heme</name>
        <dbReference type="ChEBI" id="CHEBI:30413"/>
    </ligand>
    <ligandPart>
        <name>Fe</name>
        <dbReference type="ChEBI" id="CHEBI:18248"/>
    </ligandPart>
</feature>
<dbReference type="PRINTS" id="PR00385">
    <property type="entry name" value="P450"/>
</dbReference>
<dbReference type="CDD" id="cd11056">
    <property type="entry name" value="CYP6-like"/>
    <property type="match status" value="1"/>
</dbReference>
<proteinExistence type="inferred from homology"/>
<organism evidence="15 16">
    <name type="scientific">Meganyctiphanes norvegica</name>
    <name type="common">Northern krill</name>
    <name type="synonym">Thysanopoda norvegica</name>
    <dbReference type="NCBI Taxonomy" id="48144"/>
    <lineage>
        <taxon>Eukaryota</taxon>
        <taxon>Metazoa</taxon>
        <taxon>Ecdysozoa</taxon>
        <taxon>Arthropoda</taxon>
        <taxon>Crustacea</taxon>
        <taxon>Multicrustacea</taxon>
        <taxon>Malacostraca</taxon>
        <taxon>Eumalacostraca</taxon>
        <taxon>Eucarida</taxon>
        <taxon>Euphausiacea</taxon>
        <taxon>Euphausiidae</taxon>
        <taxon>Meganyctiphanes</taxon>
    </lineage>
</organism>
<sequence length="507" mass="57973">QFEILFFIKEGMAALETWALLLAVFSLLYIYNRWKHSFWARQGVPSAPAIPFLGHTHKLVKDKYLYNDEVYKKYGGSYLSGCYEFLSPVLVVGDPELINHILIKDFAHFQNHPKIYYKKQDPIMSNNIFVIQDDAWKKLRTIVSPSFSSGMLKATFPLLLEQADHLAQYCMKSSEEKNKELDVMEIFGAFALDSVASVFFGFEADSLENKDSAFIKAVGEIFDFTAMDQLRVTLVKSMPKSVIDFFGLYTIDSDKECFRILTKIVQDVLNTRRKGLKRGDFLDNMLEAQVKDPETVTDVCIASQSIDFLTAGIDTTQITSSFAAYYLAKHPEYQARIRKELLEKIAEHGGFNYHAVNDCKLLDACISESMRITPAITTFIDRECNKKYTIPNTSVVVPEGALVMVPVYSLHHDARYWPEPEEFRPERFMPENKDQIIPNTFFPFGGGPRICIASRFAKLQMRCALARILQNMELKLVPGKEKLRIKSTFFGLMPDDFSLLITPINEE</sequence>
<dbReference type="PROSITE" id="PS00086">
    <property type="entry name" value="CYTOCHROME_P450"/>
    <property type="match status" value="1"/>
</dbReference>
<keyword evidence="9 14" id="KW-0560">Oxidoreductase</keyword>
<evidence type="ECO:0008006" key="17">
    <source>
        <dbReference type="Google" id="ProtNLM"/>
    </source>
</evidence>
<comment type="similarity">
    <text evidence="4 14">Belongs to the cytochrome P450 family.</text>
</comment>
<comment type="subcellular location">
    <subcellularLocation>
        <location evidence="3">Endoplasmic reticulum membrane</location>
        <topology evidence="3">Peripheral membrane protein</topology>
    </subcellularLocation>
    <subcellularLocation>
        <location evidence="2">Microsome membrane</location>
        <topology evidence="2">Peripheral membrane protein</topology>
    </subcellularLocation>
</comment>
<dbReference type="GO" id="GO:0016705">
    <property type="term" value="F:oxidoreductase activity, acting on paired donors, with incorporation or reduction of molecular oxygen"/>
    <property type="evidence" value="ECO:0007669"/>
    <property type="project" value="InterPro"/>
</dbReference>
<evidence type="ECO:0000256" key="7">
    <source>
        <dbReference type="ARBA" id="ARBA00022824"/>
    </source>
</evidence>
<dbReference type="SUPFAM" id="SSF48264">
    <property type="entry name" value="Cytochrome P450"/>
    <property type="match status" value="1"/>
</dbReference>
<protein>
    <recommendedName>
        <fullName evidence="17">Cytochrome P450</fullName>
    </recommendedName>
</protein>
<evidence type="ECO:0000313" key="16">
    <source>
        <dbReference type="Proteomes" id="UP001497623"/>
    </source>
</evidence>
<dbReference type="InterPro" id="IPR050476">
    <property type="entry name" value="Insect_CytP450_Detox"/>
</dbReference>
<evidence type="ECO:0000256" key="10">
    <source>
        <dbReference type="ARBA" id="ARBA00023004"/>
    </source>
</evidence>
<dbReference type="PANTHER" id="PTHR24292:SF54">
    <property type="entry name" value="CYP9F3-RELATED"/>
    <property type="match status" value="1"/>
</dbReference>
<evidence type="ECO:0000256" key="8">
    <source>
        <dbReference type="ARBA" id="ARBA00022848"/>
    </source>
</evidence>
<dbReference type="PANTHER" id="PTHR24292">
    <property type="entry name" value="CYTOCHROME P450"/>
    <property type="match status" value="1"/>
</dbReference>
<evidence type="ECO:0000256" key="14">
    <source>
        <dbReference type="RuleBase" id="RU000461"/>
    </source>
</evidence>
<keyword evidence="12" id="KW-0472">Membrane</keyword>
<evidence type="ECO:0000256" key="1">
    <source>
        <dbReference type="ARBA" id="ARBA00001971"/>
    </source>
</evidence>
<keyword evidence="8" id="KW-0492">Microsome</keyword>
<dbReference type="PRINTS" id="PR00463">
    <property type="entry name" value="EP450I"/>
</dbReference>
<comment type="cofactor">
    <cofactor evidence="1 13">
        <name>heme</name>
        <dbReference type="ChEBI" id="CHEBI:30413"/>
    </cofactor>
</comment>
<gene>
    <name evidence="15" type="ORF">MNOR_LOCUS21464</name>
</gene>
<keyword evidence="6 13" id="KW-0479">Metal-binding</keyword>
<dbReference type="Pfam" id="PF00067">
    <property type="entry name" value="p450"/>
    <property type="match status" value="1"/>
</dbReference>
<dbReference type="InterPro" id="IPR002401">
    <property type="entry name" value="Cyt_P450_E_grp-I"/>
</dbReference>
<evidence type="ECO:0000256" key="3">
    <source>
        <dbReference type="ARBA" id="ARBA00004406"/>
    </source>
</evidence>
<dbReference type="GO" id="GO:0020037">
    <property type="term" value="F:heme binding"/>
    <property type="evidence" value="ECO:0007669"/>
    <property type="project" value="InterPro"/>
</dbReference>
<comment type="caution">
    <text evidence="15">The sequence shown here is derived from an EMBL/GenBank/DDBJ whole genome shotgun (WGS) entry which is preliminary data.</text>
</comment>
<evidence type="ECO:0000256" key="12">
    <source>
        <dbReference type="ARBA" id="ARBA00023136"/>
    </source>
</evidence>
<accession>A0AAV2R995</accession>
<keyword evidence="16" id="KW-1185">Reference proteome</keyword>
<dbReference type="Proteomes" id="UP001497623">
    <property type="component" value="Unassembled WGS sequence"/>
</dbReference>
<dbReference type="GO" id="GO:0004497">
    <property type="term" value="F:monooxygenase activity"/>
    <property type="evidence" value="ECO:0007669"/>
    <property type="project" value="UniProtKB-KW"/>
</dbReference>
<dbReference type="GO" id="GO:0005506">
    <property type="term" value="F:iron ion binding"/>
    <property type="evidence" value="ECO:0007669"/>
    <property type="project" value="InterPro"/>
</dbReference>
<evidence type="ECO:0000256" key="5">
    <source>
        <dbReference type="ARBA" id="ARBA00022617"/>
    </source>
</evidence>
<dbReference type="GO" id="GO:0005789">
    <property type="term" value="C:endoplasmic reticulum membrane"/>
    <property type="evidence" value="ECO:0007669"/>
    <property type="project" value="UniProtKB-SubCell"/>
</dbReference>
<dbReference type="AlphaFoldDB" id="A0AAV2R995"/>
<reference evidence="15 16" key="1">
    <citation type="submission" date="2024-05" db="EMBL/GenBank/DDBJ databases">
        <authorList>
            <person name="Wallberg A."/>
        </authorList>
    </citation>
    <scope>NUCLEOTIDE SEQUENCE [LARGE SCALE GENOMIC DNA]</scope>
</reference>
<evidence type="ECO:0000256" key="13">
    <source>
        <dbReference type="PIRSR" id="PIRSR602401-1"/>
    </source>
</evidence>
<evidence type="ECO:0000256" key="4">
    <source>
        <dbReference type="ARBA" id="ARBA00010617"/>
    </source>
</evidence>
<name>A0AAV2R995_MEGNR</name>
<keyword evidence="7" id="KW-0256">Endoplasmic reticulum</keyword>
<dbReference type="InterPro" id="IPR017972">
    <property type="entry name" value="Cyt_P450_CS"/>
</dbReference>
<keyword evidence="5 13" id="KW-0349">Heme</keyword>
<evidence type="ECO:0000313" key="15">
    <source>
        <dbReference type="EMBL" id="CAL4118527.1"/>
    </source>
</evidence>
<feature type="non-terminal residue" evidence="15">
    <location>
        <position position="1"/>
    </location>
</feature>
<evidence type="ECO:0000256" key="6">
    <source>
        <dbReference type="ARBA" id="ARBA00022723"/>
    </source>
</evidence>